<proteinExistence type="predicted"/>
<gene>
    <name evidence="2" type="ORF">THAPSDRAFT_9661</name>
</gene>
<protein>
    <recommendedName>
        <fullName evidence="4">HMG box domain-containing protein</fullName>
    </recommendedName>
</protein>
<dbReference type="InParanoid" id="B8CCX8"/>
<dbReference type="Proteomes" id="UP000001449">
    <property type="component" value="Chromosome 14"/>
</dbReference>
<dbReference type="RefSeq" id="XP_002293846.1">
    <property type="nucleotide sequence ID" value="XM_002293810.1"/>
</dbReference>
<evidence type="ECO:0008006" key="4">
    <source>
        <dbReference type="Google" id="ProtNLM"/>
    </source>
</evidence>
<accession>B8CCX8</accession>
<dbReference type="HOGENOM" id="CLU_095898_0_0_1"/>
<dbReference type="KEGG" id="tps:THAPSDRAFT_9661"/>
<organism evidence="2 3">
    <name type="scientific">Thalassiosira pseudonana</name>
    <name type="common">Marine diatom</name>
    <name type="synonym">Cyclotella nana</name>
    <dbReference type="NCBI Taxonomy" id="35128"/>
    <lineage>
        <taxon>Eukaryota</taxon>
        <taxon>Sar</taxon>
        <taxon>Stramenopiles</taxon>
        <taxon>Ochrophyta</taxon>
        <taxon>Bacillariophyta</taxon>
        <taxon>Coscinodiscophyceae</taxon>
        <taxon>Thalassiosirophycidae</taxon>
        <taxon>Thalassiosirales</taxon>
        <taxon>Thalassiosiraceae</taxon>
        <taxon>Thalassiosira</taxon>
    </lineage>
</organism>
<reference evidence="2 3" key="2">
    <citation type="journal article" date="2008" name="Nature">
        <title>The Phaeodactylum genome reveals the evolutionary history of diatom genomes.</title>
        <authorList>
            <person name="Bowler C."/>
            <person name="Allen A.E."/>
            <person name="Badger J.H."/>
            <person name="Grimwood J."/>
            <person name="Jabbari K."/>
            <person name="Kuo A."/>
            <person name="Maheswari U."/>
            <person name="Martens C."/>
            <person name="Maumus F."/>
            <person name="Otillar R.P."/>
            <person name="Rayko E."/>
            <person name="Salamov A."/>
            <person name="Vandepoele K."/>
            <person name="Beszteri B."/>
            <person name="Gruber A."/>
            <person name="Heijde M."/>
            <person name="Katinka M."/>
            <person name="Mock T."/>
            <person name="Valentin K."/>
            <person name="Verret F."/>
            <person name="Berges J.A."/>
            <person name="Brownlee C."/>
            <person name="Cadoret J.P."/>
            <person name="Chiovitti A."/>
            <person name="Choi C.J."/>
            <person name="Coesel S."/>
            <person name="De Martino A."/>
            <person name="Detter J.C."/>
            <person name="Durkin C."/>
            <person name="Falciatore A."/>
            <person name="Fournet J."/>
            <person name="Haruta M."/>
            <person name="Huysman M.J."/>
            <person name="Jenkins B.D."/>
            <person name="Jiroutova K."/>
            <person name="Jorgensen R.E."/>
            <person name="Joubert Y."/>
            <person name="Kaplan A."/>
            <person name="Kroger N."/>
            <person name="Kroth P.G."/>
            <person name="La Roche J."/>
            <person name="Lindquist E."/>
            <person name="Lommer M."/>
            <person name="Martin-Jezequel V."/>
            <person name="Lopez P.J."/>
            <person name="Lucas S."/>
            <person name="Mangogna M."/>
            <person name="McGinnis K."/>
            <person name="Medlin L.K."/>
            <person name="Montsant A."/>
            <person name="Oudot-Le Secq M.P."/>
            <person name="Napoli C."/>
            <person name="Obornik M."/>
            <person name="Parker M.S."/>
            <person name="Petit J.L."/>
            <person name="Porcel B.M."/>
            <person name="Poulsen N."/>
            <person name="Robison M."/>
            <person name="Rychlewski L."/>
            <person name="Rynearson T.A."/>
            <person name="Schmutz J."/>
            <person name="Shapiro H."/>
            <person name="Siaut M."/>
            <person name="Stanley M."/>
            <person name="Sussman M.R."/>
            <person name="Taylor A.R."/>
            <person name="Vardi A."/>
            <person name="von Dassow P."/>
            <person name="Vyverman W."/>
            <person name="Willis A."/>
            <person name="Wyrwicz L.S."/>
            <person name="Rokhsar D.S."/>
            <person name="Weissenbach J."/>
            <person name="Armbrust E.V."/>
            <person name="Green B.R."/>
            <person name="Van de Peer Y."/>
            <person name="Grigoriev I.V."/>
        </authorList>
    </citation>
    <scope>NUCLEOTIDE SEQUENCE [LARGE SCALE GENOMIC DNA]</scope>
    <source>
        <strain evidence="2 3">CCMP1335</strain>
    </source>
</reference>
<sequence>MQPTTSKLTIDKGSKMKGKGTGTANDRPFNTYNLYFILERERILQSKGVDPSLSDDWQHSSTLANFHEYCNLALAFPPLPSRYESLILTEDWFMHGKVKKRKHVKSHGVLSFKEMVAVISANWKNADEEVINYVRTIAALIMKRRDDLKDSRKLPVSHSKAQDIVTLADETTVVSDETATANANVDYPSLTDVAEVSITLCQVITHDSLSSHLEKLRRQEQKKGNEGSRNLDELSFASMDDVSFASIEDLSFSSGSSVVPEDGVKEVDMTDDEIIALW</sequence>
<evidence type="ECO:0000256" key="1">
    <source>
        <dbReference type="SAM" id="MobiDB-lite"/>
    </source>
</evidence>
<dbReference type="AlphaFoldDB" id="B8CCX8"/>
<name>B8CCX8_THAPS</name>
<evidence type="ECO:0000313" key="2">
    <source>
        <dbReference type="EMBL" id="EED88855.1"/>
    </source>
</evidence>
<dbReference type="GeneID" id="7450812"/>
<dbReference type="PaxDb" id="35128-Thaps9661"/>
<dbReference type="EMBL" id="CM000649">
    <property type="protein sequence ID" value="EED88855.1"/>
    <property type="molecule type" value="Genomic_DNA"/>
</dbReference>
<keyword evidence="3" id="KW-1185">Reference proteome</keyword>
<feature type="region of interest" description="Disordered" evidence="1">
    <location>
        <begin position="1"/>
        <end position="24"/>
    </location>
</feature>
<evidence type="ECO:0000313" key="3">
    <source>
        <dbReference type="Proteomes" id="UP000001449"/>
    </source>
</evidence>
<reference evidence="2 3" key="1">
    <citation type="journal article" date="2004" name="Science">
        <title>The genome of the diatom Thalassiosira pseudonana: ecology, evolution, and metabolism.</title>
        <authorList>
            <person name="Armbrust E.V."/>
            <person name="Berges J.A."/>
            <person name="Bowler C."/>
            <person name="Green B.R."/>
            <person name="Martinez D."/>
            <person name="Putnam N.H."/>
            <person name="Zhou S."/>
            <person name="Allen A.E."/>
            <person name="Apt K.E."/>
            <person name="Bechner M."/>
            <person name="Brzezinski M.A."/>
            <person name="Chaal B.K."/>
            <person name="Chiovitti A."/>
            <person name="Davis A.K."/>
            <person name="Demarest M.S."/>
            <person name="Detter J.C."/>
            <person name="Glavina T."/>
            <person name="Goodstein D."/>
            <person name="Hadi M.Z."/>
            <person name="Hellsten U."/>
            <person name="Hildebrand M."/>
            <person name="Jenkins B.D."/>
            <person name="Jurka J."/>
            <person name="Kapitonov V.V."/>
            <person name="Kroger N."/>
            <person name="Lau W.W."/>
            <person name="Lane T.W."/>
            <person name="Larimer F.W."/>
            <person name="Lippmeier J.C."/>
            <person name="Lucas S."/>
            <person name="Medina M."/>
            <person name="Montsant A."/>
            <person name="Obornik M."/>
            <person name="Parker M.S."/>
            <person name="Palenik B."/>
            <person name="Pazour G.J."/>
            <person name="Richardson P.M."/>
            <person name="Rynearson T.A."/>
            <person name="Saito M.A."/>
            <person name="Schwartz D.C."/>
            <person name="Thamatrakoln K."/>
            <person name="Valentin K."/>
            <person name="Vardi A."/>
            <person name="Wilkerson F.P."/>
            <person name="Rokhsar D.S."/>
        </authorList>
    </citation>
    <scope>NUCLEOTIDE SEQUENCE [LARGE SCALE GENOMIC DNA]</scope>
    <source>
        <strain evidence="2 3">CCMP1335</strain>
    </source>
</reference>